<keyword evidence="2" id="KW-1185">Reference proteome</keyword>
<dbReference type="EMBL" id="JAAAIN010000455">
    <property type="protein sequence ID" value="KAG0314261.1"/>
    <property type="molecule type" value="Genomic_DNA"/>
</dbReference>
<evidence type="ECO:0000313" key="2">
    <source>
        <dbReference type="Proteomes" id="UP000823405"/>
    </source>
</evidence>
<dbReference type="Gene3D" id="3.80.10.10">
    <property type="entry name" value="Ribonuclease Inhibitor"/>
    <property type="match status" value="1"/>
</dbReference>
<reference evidence="1" key="1">
    <citation type="journal article" date="2020" name="Fungal Divers.">
        <title>Resolving the Mortierellaceae phylogeny through synthesis of multi-gene phylogenetics and phylogenomics.</title>
        <authorList>
            <person name="Vandepol N."/>
            <person name="Liber J."/>
            <person name="Desiro A."/>
            <person name="Na H."/>
            <person name="Kennedy M."/>
            <person name="Barry K."/>
            <person name="Grigoriev I.V."/>
            <person name="Miller A.N."/>
            <person name="O'Donnell K."/>
            <person name="Stajich J.E."/>
            <person name="Bonito G."/>
        </authorList>
    </citation>
    <scope>NUCLEOTIDE SEQUENCE</scope>
    <source>
        <strain evidence="1">NVP60</strain>
    </source>
</reference>
<dbReference type="AlphaFoldDB" id="A0A9P6R7Q7"/>
<dbReference type="Proteomes" id="UP000823405">
    <property type="component" value="Unassembled WGS sequence"/>
</dbReference>
<evidence type="ECO:0000313" key="1">
    <source>
        <dbReference type="EMBL" id="KAG0314261.1"/>
    </source>
</evidence>
<protein>
    <submittedName>
        <fullName evidence="1">Uncharacterized protein</fullName>
    </submittedName>
</protein>
<dbReference type="OrthoDB" id="2423301at2759"/>
<proteinExistence type="predicted"/>
<accession>A0A9P6R7Q7</accession>
<gene>
    <name evidence="1" type="ORF">BGZ97_009455</name>
</gene>
<organism evidence="1 2">
    <name type="scientific">Linnemannia gamsii</name>
    <dbReference type="NCBI Taxonomy" id="64522"/>
    <lineage>
        <taxon>Eukaryota</taxon>
        <taxon>Fungi</taxon>
        <taxon>Fungi incertae sedis</taxon>
        <taxon>Mucoromycota</taxon>
        <taxon>Mortierellomycotina</taxon>
        <taxon>Mortierellomycetes</taxon>
        <taxon>Mortierellales</taxon>
        <taxon>Mortierellaceae</taxon>
        <taxon>Linnemannia</taxon>
    </lineage>
</organism>
<dbReference type="InterPro" id="IPR032675">
    <property type="entry name" value="LRR_dom_sf"/>
</dbReference>
<comment type="caution">
    <text evidence="1">The sequence shown here is derived from an EMBL/GenBank/DDBJ whole genome shotgun (WGS) entry which is preliminary data.</text>
</comment>
<name>A0A9P6R7Q7_9FUNG</name>
<sequence>MVPTVEDQAYLQGEEYAHLRQSICVLPTFVNSYRSEDEYLRHLHNTIVYRELVWSLASPILDRLESLTIPLSDIDRYLEVIDRLGRLERIEVTIDEVYEHGNLLVDEATRLCKEKAMRTLVRFVENHGRLFAGRLRAVNISDNYMWNKVYCTRIEDVQLQIDRQLPPMSPPAFLNKSNWTRLMTHPLTTNLKYVERINIRLERFSEPHYEDLLIFQRCRALRSLDITPVGKGSFKWAVREKESAGGESGDLVPLERLSIQSYHSLTDEVNDIAFAFSNTLQHIRIDDTVQDGPAPTIRIGQGWVDMPKLTHLTMHIRMNRLLLDPLLLAHCHSLVDVDLMDSTLSYLCSDIVPMLPAQLGQLSMLKLQGWPALTFDPATLHSTSKLVSVTICSTHNHASNCYIPPVDELEQSFAIQDGLVHGDVRAGKKAETEGMVQSGVGRRPPWSWDWVLPHLSFIELFGEFAYRFEFRMLRGCPSLVTLILKINTEQSTHTRVLTEDDFFVTIPAIAQPDPTSGRQRQQKSKIKRISAPALTSLHLQGPWVLDDSLVPMLFHSMFPILRSVVMPQCSGFSLQALVDCLRGKGKHLLQMSLGFPEPSLEKQRDLGLYPRLGRKKHNSVVYPLTIALQGVEYLLLRDVATSLAAPSVSPSPSTIDQSL</sequence>
<dbReference type="SUPFAM" id="SSF52047">
    <property type="entry name" value="RNI-like"/>
    <property type="match status" value="1"/>
</dbReference>